<keyword evidence="4" id="KW-1185">Reference proteome</keyword>
<dbReference type="Proteomes" id="UP000054937">
    <property type="component" value="Unassembled WGS sequence"/>
</dbReference>
<comment type="caution">
    <text evidence="3">The sequence shown here is derived from an EMBL/GenBank/DDBJ whole genome shotgun (WGS) entry which is preliminary data.</text>
</comment>
<dbReference type="SUPFAM" id="SSF55770">
    <property type="entry name" value="Profilin (actin-binding protein)"/>
    <property type="match status" value="1"/>
</dbReference>
<evidence type="ECO:0000256" key="2">
    <source>
        <dbReference type="RuleBase" id="RU003909"/>
    </source>
</evidence>
<dbReference type="SMART" id="SM00392">
    <property type="entry name" value="PROF"/>
    <property type="match status" value="1"/>
</dbReference>
<evidence type="ECO:0000256" key="1">
    <source>
        <dbReference type="ARBA" id="ARBA00010058"/>
    </source>
</evidence>
<gene>
    <name evidence="3" type="ORF">PPERSA_06790</name>
</gene>
<dbReference type="EMBL" id="LDAU01000110">
    <property type="protein sequence ID" value="KRX05156.1"/>
    <property type="molecule type" value="Genomic_DNA"/>
</dbReference>
<comment type="similarity">
    <text evidence="1 2">Belongs to the profilin family.</text>
</comment>
<dbReference type="OrthoDB" id="308537at2759"/>
<dbReference type="GO" id="GO:0003779">
    <property type="term" value="F:actin binding"/>
    <property type="evidence" value="ECO:0007669"/>
    <property type="project" value="UniProtKB-KW"/>
</dbReference>
<dbReference type="PROSITE" id="PS00414">
    <property type="entry name" value="PROFILIN"/>
    <property type="match status" value="1"/>
</dbReference>
<proteinExistence type="inferred from homology"/>
<dbReference type="OMA" id="TSEATIW"/>
<dbReference type="InterPro" id="IPR048278">
    <property type="entry name" value="PFN"/>
</dbReference>
<evidence type="ECO:0000313" key="3">
    <source>
        <dbReference type="EMBL" id="KRX05156.1"/>
    </source>
</evidence>
<dbReference type="Gene3D" id="3.30.450.30">
    <property type="entry name" value="Dynein light chain 2a, cytoplasmic"/>
    <property type="match status" value="1"/>
</dbReference>
<dbReference type="AlphaFoldDB" id="A0A0V0QSG2"/>
<evidence type="ECO:0000313" key="4">
    <source>
        <dbReference type="Proteomes" id="UP000054937"/>
    </source>
</evidence>
<dbReference type="InterPro" id="IPR036140">
    <property type="entry name" value="PFN_sf"/>
</dbReference>
<keyword evidence="2" id="KW-0009">Actin-binding</keyword>
<dbReference type="Pfam" id="PF00235">
    <property type="entry name" value="Profilin"/>
    <property type="match status" value="1"/>
</dbReference>
<accession>A0A0V0QSG2</accession>
<organism evidence="3 4">
    <name type="scientific">Pseudocohnilembus persalinus</name>
    <name type="common">Ciliate</name>
    <dbReference type="NCBI Taxonomy" id="266149"/>
    <lineage>
        <taxon>Eukaryota</taxon>
        <taxon>Sar</taxon>
        <taxon>Alveolata</taxon>
        <taxon>Ciliophora</taxon>
        <taxon>Intramacronucleata</taxon>
        <taxon>Oligohymenophorea</taxon>
        <taxon>Scuticociliatia</taxon>
        <taxon>Philasterida</taxon>
        <taxon>Pseudocohnilembidae</taxon>
        <taxon>Pseudocohnilembus</taxon>
    </lineage>
</organism>
<protein>
    <recommendedName>
        <fullName evidence="2">Profilin</fullName>
    </recommendedName>
</protein>
<reference evidence="3 4" key="1">
    <citation type="journal article" date="2015" name="Sci. Rep.">
        <title>Genome of the facultative scuticociliatosis pathogen Pseudocohnilembus persalinus provides insight into its virulence through horizontal gene transfer.</title>
        <authorList>
            <person name="Xiong J."/>
            <person name="Wang G."/>
            <person name="Cheng J."/>
            <person name="Tian M."/>
            <person name="Pan X."/>
            <person name="Warren A."/>
            <person name="Jiang C."/>
            <person name="Yuan D."/>
            <person name="Miao W."/>
        </authorList>
    </citation>
    <scope>NUCLEOTIDE SEQUENCE [LARGE SCALE GENOMIC DNA]</scope>
    <source>
        <strain evidence="3">36N120E</strain>
    </source>
</reference>
<sequence length="157" mass="17852">MSGWDEYRDYMLAGGKTSEATIWDLQTGQLLSSNVLSENKKYTIKLPTDADPEKEEDYEVDEITNLLQAIGNSGIPKARCGIRINNVKYFSVNFDEERRTWYLKRHGGGACLVFTYKAILFASWDQEKKQEDGTPQNPGDCNKVVETLGQQLIQAQY</sequence>
<dbReference type="InterPro" id="IPR005455">
    <property type="entry name" value="PFN_euk"/>
</dbReference>
<name>A0A0V0QSG2_PSEPJ</name>
<dbReference type="InParanoid" id="A0A0V0QSG2"/>
<dbReference type="InterPro" id="IPR027310">
    <property type="entry name" value="Profilin_CS"/>
</dbReference>